<proteinExistence type="predicted"/>
<dbReference type="Pfam" id="PF14116">
    <property type="entry name" value="YyzF"/>
    <property type="match status" value="1"/>
</dbReference>
<dbReference type="RefSeq" id="WP_091586391.1">
    <property type="nucleotide sequence ID" value="NZ_FNDU01000009.1"/>
</dbReference>
<keyword evidence="2" id="KW-1185">Reference proteome</keyword>
<protein>
    <submittedName>
        <fullName evidence="1">CxxH/CxxC protein, BA_5709 family</fullName>
    </submittedName>
</protein>
<accession>A0A1G8LSS2</accession>
<dbReference type="NCBIfam" id="TIGR04129">
    <property type="entry name" value="CxxH_BA5709"/>
    <property type="match status" value="1"/>
</dbReference>
<name>A0A1G8LSS2_9BACI</name>
<dbReference type="InterPro" id="IPR025626">
    <property type="entry name" value="YyzF"/>
</dbReference>
<evidence type="ECO:0000313" key="1">
    <source>
        <dbReference type="EMBL" id="SDI58761.1"/>
    </source>
</evidence>
<gene>
    <name evidence="1" type="ORF">SAMN05216352_10968</name>
</gene>
<dbReference type="STRING" id="930129.SAMN05216352_10968"/>
<dbReference type="Proteomes" id="UP000199017">
    <property type="component" value="Unassembled WGS sequence"/>
</dbReference>
<dbReference type="EMBL" id="FNDU01000009">
    <property type="protein sequence ID" value="SDI58761.1"/>
    <property type="molecule type" value="Genomic_DNA"/>
</dbReference>
<dbReference type="AlphaFoldDB" id="A0A1G8LSS2"/>
<organism evidence="1 2">
    <name type="scientific">Alteribacillus bidgolensis</name>
    <dbReference type="NCBI Taxonomy" id="930129"/>
    <lineage>
        <taxon>Bacteria</taxon>
        <taxon>Bacillati</taxon>
        <taxon>Bacillota</taxon>
        <taxon>Bacilli</taxon>
        <taxon>Bacillales</taxon>
        <taxon>Bacillaceae</taxon>
        <taxon>Alteribacillus</taxon>
    </lineage>
</organism>
<dbReference type="OrthoDB" id="1652387at2"/>
<sequence>MIYFCESHSDRAIEDAIEQDGHPPRMEKMENDALSTTCSYCEKKAVYKVE</sequence>
<reference evidence="1 2" key="1">
    <citation type="submission" date="2016-10" db="EMBL/GenBank/DDBJ databases">
        <authorList>
            <person name="de Groot N.N."/>
        </authorList>
    </citation>
    <scope>NUCLEOTIDE SEQUENCE [LARGE SCALE GENOMIC DNA]</scope>
    <source>
        <strain evidence="2">P4B,CCM 7963,CECT 7998,DSM 25260,IBRC-M 10614,KCTC 13821</strain>
    </source>
</reference>
<evidence type="ECO:0000313" key="2">
    <source>
        <dbReference type="Proteomes" id="UP000199017"/>
    </source>
</evidence>